<dbReference type="AlphaFoldDB" id="A0AAV9I743"/>
<organism evidence="6 7">
    <name type="scientific">Galdieria yellowstonensis</name>
    <dbReference type="NCBI Taxonomy" id="3028027"/>
    <lineage>
        <taxon>Eukaryota</taxon>
        <taxon>Rhodophyta</taxon>
        <taxon>Bangiophyceae</taxon>
        <taxon>Galdieriales</taxon>
        <taxon>Galdieriaceae</taxon>
        <taxon>Galdieria</taxon>
    </lineage>
</organism>
<keyword evidence="2 4" id="KW-0819">tRNA processing</keyword>
<dbReference type="Pfam" id="PF01416">
    <property type="entry name" value="PseudoU_synth_1"/>
    <property type="match status" value="2"/>
</dbReference>
<dbReference type="PANTHER" id="PTHR11142">
    <property type="entry name" value="PSEUDOURIDYLATE SYNTHASE"/>
    <property type="match status" value="1"/>
</dbReference>
<dbReference type="GO" id="GO:0003723">
    <property type="term" value="F:RNA binding"/>
    <property type="evidence" value="ECO:0007669"/>
    <property type="project" value="InterPro"/>
</dbReference>
<protein>
    <recommendedName>
        <fullName evidence="4">tRNA pseudouridine synthase</fullName>
        <ecNumber evidence="4">5.4.99.12</ecNumber>
    </recommendedName>
</protein>
<dbReference type="Proteomes" id="UP001300502">
    <property type="component" value="Unassembled WGS sequence"/>
</dbReference>
<dbReference type="EC" id="5.4.99.12" evidence="4"/>
<evidence type="ECO:0000256" key="3">
    <source>
        <dbReference type="ARBA" id="ARBA00023235"/>
    </source>
</evidence>
<dbReference type="Gene3D" id="3.30.70.660">
    <property type="entry name" value="Pseudouridine synthase I, catalytic domain, C-terminal subdomain"/>
    <property type="match status" value="1"/>
</dbReference>
<name>A0AAV9I743_9RHOD</name>
<keyword evidence="7" id="KW-1185">Reference proteome</keyword>
<gene>
    <name evidence="6" type="ORF">GAYE_PCTG44G1092</name>
</gene>
<comment type="similarity">
    <text evidence="1 4">Belongs to the tRNA pseudouridine synthase TruA family.</text>
</comment>
<evidence type="ECO:0000313" key="7">
    <source>
        <dbReference type="Proteomes" id="UP001300502"/>
    </source>
</evidence>
<proteinExistence type="inferred from homology"/>
<reference evidence="6 7" key="1">
    <citation type="submission" date="2022-07" db="EMBL/GenBank/DDBJ databases">
        <title>Genome-wide signatures of adaptation to extreme environments.</title>
        <authorList>
            <person name="Cho C.H."/>
            <person name="Yoon H.S."/>
        </authorList>
    </citation>
    <scope>NUCLEOTIDE SEQUENCE [LARGE SCALE GENOMIC DNA]</scope>
    <source>
        <strain evidence="6 7">108.79 E11</strain>
    </source>
</reference>
<evidence type="ECO:0000259" key="5">
    <source>
        <dbReference type="Pfam" id="PF01416"/>
    </source>
</evidence>
<dbReference type="EMBL" id="JANCYU010000012">
    <property type="protein sequence ID" value="KAK4523200.1"/>
    <property type="molecule type" value="Genomic_DNA"/>
</dbReference>
<dbReference type="NCBIfam" id="TIGR00071">
    <property type="entry name" value="hisT_truA"/>
    <property type="match status" value="1"/>
</dbReference>
<evidence type="ECO:0000256" key="1">
    <source>
        <dbReference type="ARBA" id="ARBA00009375"/>
    </source>
</evidence>
<evidence type="ECO:0000256" key="4">
    <source>
        <dbReference type="RuleBase" id="RU003792"/>
    </source>
</evidence>
<dbReference type="HAMAP" id="MF_00171">
    <property type="entry name" value="TruA"/>
    <property type="match status" value="1"/>
</dbReference>
<evidence type="ECO:0000256" key="2">
    <source>
        <dbReference type="ARBA" id="ARBA00022694"/>
    </source>
</evidence>
<sequence length="341" mass="40501">MSNDRFWFRVWQMLSSLPAFCGNLQCLHKTVHLNNRGLQKRNRISYARRLFQYHTLFERGLRTFCSSVAERRSLETRPKIKQGLRYRMRVAYDGTEFSGWQFQENRRSVQGVLEQVLSKRFNRPVRIVGAGRTDAGVHARGQVAHFDLDSFGVYPNLEYTLNRMLSGDIRVYDLQQKEPIFSDPRNNWHAIFSAKRKIYSYRFSIARELDPLERRHRFHFYRSCNLERLYDSTRLFLGTHDFTSFCSRNNFMKEMEKNMHRTIYRLDLVHEGGFHYRLEYELNGALYRMIRNITSSIFMVASGELTLDDVQEILQAKDRTRAPKAAAAHGLCLERVIYDDY</sequence>
<dbReference type="SUPFAM" id="SSF55120">
    <property type="entry name" value="Pseudouridine synthase"/>
    <property type="match status" value="1"/>
</dbReference>
<accession>A0AAV9I743</accession>
<dbReference type="GO" id="GO:0031119">
    <property type="term" value="P:tRNA pseudouridine synthesis"/>
    <property type="evidence" value="ECO:0007669"/>
    <property type="project" value="TreeGrafter"/>
</dbReference>
<dbReference type="InterPro" id="IPR001406">
    <property type="entry name" value="PsdUridine_synth_TruA"/>
</dbReference>
<feature type="domain" description="Pseudouridine synthase I TruA alpha/beta" evidence="5">
    <location>
        <begin position="234"/>
        <end position="339"/>
    </location>
</feature>
<feature type="domain" description="Pseudouridine synthase I TruA alpha/beta" evidence="5">
    <location>
        <begin position="90"/>
        <end position="144"/>
    </location>
</feature>
<dbReference type="GO" id="GO:0160147">
    <property type="term" value="F:tRNA pseudouridine(38-40) synthase activity"/>
    <property type="evidence" value="ECO:0007669"/>
    <property type="project" value="UniProtKB-EC"/>
</dbReference>
<dbReference type="FunFam" id="3.30.70.580:FF:000001">
    <property type="entry name" value="tRNA pseudouridine synthase A"/>
    <property type="match status" value="1"/>
</dbReference>
<dbReference type="CDD" id="cd02570">
    <property type="entry name" value="PseudoU_synth_EcTruA"/>
    <property type="match status" value="1"/>
</dbReference>
<comment type="catalytic activity">
    <reaction evidence="4">
        <text>uridine(38/39/40) in tRNA = pseudouridine(38/39/40) in tRNA</text>
        <dbReference type="Rhea" id="RHEA:22376"/>
        <dbReference type="Rhea" id="RHEA-COMP:10085"/>
        <dbReference type="Rhea" id="RHEA-COMP:10087"/>
        <dbReference type="ChEBI" id="CHEBI:65314"/>
        <dbReference type="ChEBI" id="CHEBI:65315"/>
        <dbReference type="EC" id="5.4.99.12"/>
    </reaction>
</comment>
<dbReference type="PANTHER" id="PTHR11142:SF0">
    <property type="entry name" value="TRNA PSEUDOURIDINE SYNTHASE-LIKE 1"/>
    <property type="match status" value="1"/>
</dbReference>
<comment type="caution">
    <text evidence="6">The sequence shown here is derived from an EMBL/GenBank/DDBJ whole genome shotgun (WGS) entry which is preliminary data.</text>
</comment>
<dbReference type="Gene3D" id="3.30.70.580">
    <property type="entry name" value="Pseudouridine synthase I, catalytic domain, N-terminal subdomain"/>
    <property type="match status" value="1"/>
</dbReference>
<dbReference type="InterPro" id="IPR020097">
    <property type="entry name" value="PsdUridine_synth_TruA_a/b_dom"/>
</dbReference>
<dbReference type="InterPro" id="IPR020103">
    <property type="entry name" value="PsdUridine_synth_cat_dom_sf"/>
</dbReference>
<keyword evidence="3 4" id="KW-0413">Isomerase</keyword>
<dbReference type="InterPro" id="IPR020095">
    <property type="entry name" value="PsdUridine_synth_TruA_C"/>
</dbReference>
<evidence type="ECO:0000313" key="6">
    <source>
        <dbReference type="EMBL" id="KAK4523200.1"/>
    </source>
</evidence>
<dbReference type="InterPro" id="IPR020094">
    <property type="entry name" value="TruA/RsuA/RluB/E/F_N"/>
</dbReference>